<proteinExistence type="predicted"/>
<gene>
    <name evidence="1" type="ORF">TI39_contig395g00011</name>
</gene>
<comment type="caution">
    <text evidence="1">The sequence shown here is derived from an EMBL/GenBank/DDBJ whole genome shotgun (WGS) entry which is preliminary data.</text>
</comment>
<dbReference type="AlphaFoldDB" id="A0A0F4GNU2"/>
<dbReference type="Proteomes" id="UP000033647">
    <property type="component" value="Unassembled WGS sequence"/>
</dbReference>
<name>A0A0F4GNU2_9PEZI</name>
<dbReference type="OrthoDB" id="3655994at2759"/>
<keyword evidence="2" id="KW-1185">Reference proteome</keyword>
<sequence>MSTRKFRSSPPSTPQSAPMLEKWSELPGELSQMIIIASTPTHLKVRLFRNVADRECIQAVDEDDWKHLKSILHVDSNSRKAVLKLLRTHGELESMSTWRKGAPCEDGMHIARGLFDHFGSIVFATCVPTWPPVGPALGIMPFDVDFDTDQIKIAIDLPGPGQNRRLSLMEITSTDPMPLDGDGVPLGYMMKAWLEQMPRVMWAFHPTVIWASGHLGPSGMVFWGNWPEQIRWVQI</sequence>
<evidence type="ECO:0000313" key="1">
    <source>
        <dbReference type="EMBL" id="KJX98732.1"/>
    </source>
</evidence>
<reference evidence="1 2" key="1">
    <citation type="submission" date="2015-03" db="EMBL/GenBank/DDBJ databases">
        <title>RNA-seq based gene annotation and comparative genomics of four Zymoseptoria species reveal species-specific pathogenicity related genes and transposable element activity.</title>
        <authorList>
            <person name="Grandaubert J."/>
            <person name="Bhattacharyya A."/>
            <person name="Stukenbrock E.H."/>
        </authorList>
    </citation>
    <scope>NUCLEOTIDE SEQUENCE [LARGE SCALE GENOMIC DNA]</scope>
    <source>
        <strain evidence="1 2">Zb18110</strain>
    </source>
</reference>
<accession>A0A0F4GNU2</accession>
<organism evidence="1 2">
    <name type="scientific">Zymoseptoria brevis</name>
    <dbReference type="NCBI Taxonomy" id="1047168"/>
    <lineage>
        <taxon>Eukaryota</taxon>
        <taxon>Fungi</taxon>
        <taxon>Dikarya</taxon>
        <taxon>Ascomycota</taxon>
        <taxon>Pezizomycotina</taxon>
        <taxon>Dothideomycetes</taxon>
        <taxon>Dothideomycetidae</taxon>
        <taxon>Mycosphaerellales</taxon>
        <taxon>Mycosphaerellaceae</taxon>
        <taxon>Zymoseptoria</taxon>
    </lineage>
</organism>
<evidence type="ECO:0000313" key="2">
    <source>
        <dbReference type="Proteomes" id="UP000033647"/>
    </source>
</evidence>
<protein>
    <submittedName>
        <fullName evidence="1">Uncharacterized protein</fullName>
    </submittedName>
</protein>
<dbReference type="EMBL" id="LAFY01000387">
    <property type="protein sequence ID" value="KJX98732.1"/>
    <property type="molecule type" value="Genomic_DNA"/>
</dbReference>